<organism evidence="2 3">
    <name type="scientific">Elasticomyces elasticus</name>
    <dbReference type="NCBI Taxonomy" id="574655"/>
    <lineage>
        <taxon>Eukaryota</taxon>
        <taxon>Fungi</taxon>
        <taxon>Dikarya</taxon>
        <taxon>Ascomycota</taxon>
        <taxon>Pezizomycotina</taxon>
        <taxon>Dothideomycetes</taxon>
        <taxon>Dothideomycetidae</taxon>
        <taxon>Mycosphaerellales</taxon>
        <taxon>Teratosphaeriaceae</taxon>
        <taxon>Elasticomyces</taxon>
    </lineage>
</organism>
<gene>
    <name evidence="2" type="ORF">LTR97_011941</name>
</gene>
<evidence type="ECO:0000313" key="2">
    <source>
        <dbReference type="EMBL" id="KAK5690780.1"/>
    </source>
</evidence>
<reference evidence="2" key="1">
    <citation type="submission" date="2023-08" db="EMBL/GenBank/DDBJ databases">
        <title>Black Yeasts Isolated from many extreme environments.</title>
        <authorList>
            <person name="Coleine C."/>
            <person name="Stajich J.E."/>
            <person name="Selbmann L."/>
        </authorList>
    </citation>
    <scope>NUCLEOTIDE SEQUENCE</scope>
    <source>
        <strain evidence="2">CCFEE 5810</strain>
    </source>
</reference>
<dbReference type="AlphaFoldDB" id="A0AAN7VL48"/>
<feature type="chain" id="PRO_5042810254" evidence="1">
    <location>
        <begin position="20"/>
        <end position="122"/>
    </location>
</feature>
<comment type="caution">
    <text evidence="2">The sequence shown here is derived from an EMBL/GenBank/DDBJ whole genome shotgun (WGS) entry which is preliminary data.</text>
</comment>
<dbReference type="EMBL" id="JAVRQU010000023">
    <property type="protein sequence ID" value="KAK5690780.1"/>
    <property type="molecule type" value="Genomic_DNA"/>
</dbReference>
<dbReference type="Proteomes" id="UP001310594">
    <property type="component" value="Unassembled WGS sequence"/>
</dbReference>
<name>A0AAN7VL48_9PEZI</name>
<feature type="signal peptide" evidence="1">
    <location>
        <begin position="1"/>
        <end position="19"/>
    </location>
</feature>
<accession>A0AAN7VL48</accession>
<sequence length="122" mass="12672">MLTLRHLPILAFLTALAAAESAHMILCGDFDGQGPCKQFDIPSDAFGGSNGFSGGQFLEIDPNAICNAVGSCPSSVTILADDDVSCVFGTSAGTFSCGGTTMELFAQDGNSQRRSLRLISVF</sequence>
<evidence type="ECO:0000313" key="3">
    <source>
        <dbReference type="Proteomes" id="UP001310594"/>
    </source>
</evidence>
<evidence type="ECO:0000256" key="1">
    <source>
        <dbReference type="SAM" id="SignalP"/>
    </source>
</evidence>
<protein>
    <submittedName>
        <fullName evidence="2">Uncharacterized protein</fullName>
    </submittedName>
</protein>
<proteinExistence type="predicted"/>
<keyword evidence="1" id="KW-0732">Signal</keyword>